<evidence type="ECO:0000256" key="4">
    <source>
        <dbReference type="ARBA" id="ARBA00023242"/>
    </source>
</evidence>
<dbReference type="SUPFAM" id="SSF47226">
    <property type="entry name" value="Histidine-containing phosphotransfer domain, HPT domain"/>
    <property type="match status" value="1"/>
</dbReference>
<dbReference type="Gene3D" id="1.20.120.160">
    <property type="entry name" value="HPT domain"/>
    <property type="match status" value="1"/>
</dbReference>
<dbReference type="PANTHER" id="PTHR28242:SF30">
    <property type="entry name" value="HISTIDINE-CONTAINING PHOSPHOTRANSFER PROTEIN 2"/>
    <property type="match status" value="1"/>
</dbReference>
<evidence type="ECO:0000256" key="3">
    <source>
        <dbReference type="ARBA" id="ARBA00023012"/>
    </source>
</evidence>
<evidence type="ECO:0000256" key="1">
    <source>
        <dbReference type="ARBA" id="ARBA00022490"/>
    </source>
</evidence>
<dbReference type="AlphaFoldDB" id="A0AA38FW93"/>
<dbReference type="CDD" id="cd00088">
    <property type="entry name" value="HPT"/>
    <property type="match status" value="1"/>
</dbReference>
<proteinExistence type="predicted"/>
<dbReference type="InterPro" id="IPR045871">
    <property type="entry name" value="AHP1-5/YPD1"/>
</dbReference>
<keyword evidence="5" id="KW-0597">Phosphoprotein</keyword>
<evidence type="ECO:0000256" key="6">
    <source>
        <dbReference type="RuleBase" id="RU369004"/>
    </source>
</evidence>
<dbReference type="InterPro" id="IPR008207">
    <property type="entry name" value="Sig_transdc_His_kin_Hpt_dom"/>
</dbReference>
<keyword evidence="9" id="KW-1185">Reference proteome</keyword>
<feature type="modified residue" description="Phosphohistidine" evidence="5">
    <location>
        <position position="89"/>
    </location>
</feature>
<dbReference type="GO" id="GO:0005829">
    <property type="term" value="C:cytosol"/>
    <property type="evidence" value="ECO:0007669"/>
    <property type="project" value="UniProtKB-SubCell"/>
</dbReference>
<comment type="function">
    <text evidence="6">Functions as a two-component phosphorelay mediators between cytokinin sensor histidine kinases and response regulators (B-type ARRs). Plays an important role in propagating cytokinin signal transduction.</text>
</comment>
<keyword evidence="2 6" id="KW-0932">Cytokinin signaling pathway</keyword>
<gene>
    <name evidence="8" type="ORF">KI387_026265</name>
</gene>
<keyword evidence="3 6" id="KW-0902">Two-component regulatory system</keyword>
<comment type="subcellular location">
    <subcellularLocation>
        <location evidence="6">Cytoplasm</location>
        <location evidence="6">Cytosol</location>
    </subcellularLocation>
    <subcellularLocation>
        <location evidence="6">Nucleus</location>
    </subcellularLocation>
</comment>
<dbReference type="PROSITE" id="PS50894">
    <property type="entry name" value="HPT"/>
    <property type="match status" value="1"/>
</dbReference>
<dbReference type="PANTHER" id="PTHR28242">
    <property type="entry name" value="PHOSPHORELAY INTERMEDIATE PROTEIN YPD1"/>
    <property type="match status" value="1"/>
</dbReference>
<protein>
    <recommendedName>
        <fullName evidence="6">Histidine-containing phosphotransfer protein</fullName>
    </recommendedName>
</protein>
<dbReference type="Pfam" id="PF01627">
    <property type="entry name" value="Hpt"/>
    <property type="match status" value="1"/>
</dbReference>
<dbReference type="InterPro" id="IPR036641">
    <property type="entry name" value="HPT_dom_sf"/>
</dbReference>
<evidence type="ECO:0000256" key="5">
    <source>
        <dbReference type="PROSITE-ProRule" id="PRU00110"/>
    </source>
</evidence>
<dbReference type="Proteomes" id="UP000824469">
    <property type="component" value="Unassembled WGS sequence"/>
</dbReference>
<dbReference type="GO" id="GO:0000160">
    <property type="term" value="P:phosphorelay signal transduction system"/>
    <property type="evidence" value="ECO:0007669"/>
    <property type="project" value="UniProtKB-UniRule"/>
</dbReference>
<reference evidence="8 9" key="1">
    <citation type="journal article" date="2021" name="Nat. Plants">
        <title>The Taxus genome provides insights into paclitaxel biosynthesis.</title>
        <authorList>
            <person name="Xiong X."/>
            <person name="Gou J."/>
            <person name="Liao Q."/>
            <person name="Li Y."/>
            <person name="Zhou Q."/>
            <person name="Bi G."/>
            <person name="Li C."/>
            <person name="Du R."/>
            <person name="Wang X."/>
            <person name="Sun T."/>
            <person name="Guo L."/>
            <person name="Liang H."/>
            <person name="Lu P."/>
            <person name="Wu Y."/>
            <person name="Zhang Z."/>
            <person name="Ro D.K."/>
            <person name="Shang Y."/>
            <person name="Huang S."/>
            <person name="Yan J."/>
        </authorList>
    </citation>
    <scope>NUCLEOTIDE SEQUENCE [LARGE SCALE GENOMIC DNA]</scope>
    <source>
        <strain evidence="8">Ta-2019</strain>
    </source>
</reference>
<dbReference type="GO" id="GO:0005634">
    <property type="term" value="C:nucleus"/>
    <property type="evidence" value="ECO:0007669"/>
    <property type="project" value="UniProtKB-SubCell"/>
</dbReference>
<feature type="non-terminal residue" evidence="8">
    <location>
        <position position="269"/>
    </location>
</feature>
<feature type="domain" description="HPt" evidence="7">
    <location>
        <begin position="48"/>
        <end position="147"/>
    </location>
</feature>
<name>A0AA38FW93_TAXCH</name>
<dbReference type="EMBL" id="JAHRHJ020000006">
    <property type="protein sequence ID" value="KAH9311230.1"/>
    <property type="molecule type" value="Genomic_DNA"/>
</dbReference>
<comment type="caution">
    <text evidence="8">The sequence shown here is derived from an EMBL/GenBank/DDBJ whole genome shotgun (WGS) entry which is preliminary data.</text>
</comment>
<dbReference type="FunFam" id="1.20.120.160:FF:000001">
    <property type="entry name" value="Histidine-containing phosphotransfer protein 1"/>
    <property type="match status" value="1"/>
</dbReference>
<evidence type="ECO:0000313" key="8">
    <source>
        <dbReference type="EMBL" id="KAH9311230.1"/>
    </source>
</evidence>
<evidence type="ECO:0000313" key="9">
    <source>
        <dbReference type="Proteomes" id="UP000824469"/>
    </source>
</evidence>
<dbReference type="GO" id="GO:0009736">
    <property type="term" value="P:cytokinin-activated signaling pathway"/>
    <property type="evidence" value="ECO:0007669"/>
    <property type="project" value="UniProtKB-KW"/>
</dbReference>
<keyword evidence="4" id="KW-0539">Nucleus</keyword>
<keyword evidence="1" id="KW-0963">Cytoplasm</keyword>
<dbReference type="GO" id="GO:0043424">
    <property type="term" value="F:protein histidine kinase binding"/>
    <property type="evidence" value="ECO:0007669"/>
    <property type="project" value="UniProtKB-UniRule"/>
</dbReference>
<accession>A0AA38FW93</accession>
<sequence>VQGSSLGDAGMDINLLSQQLIGLVTSMFEEGFLDEQFTQLQMLQDARNPGFVADVISLFAEDSEKLLTELTKTLEQDPADFKKVDAYVHQLKGSSSSIGALRVKAACMDFRVFCEGRNREGHNPSLNQALGKRDDKAMSPKLFLRKHFLTEALFLSSSLLMPKPIPYFCNSQVYPSTHVPPIKSHNKNVFNALLKISNMVKNFRETIEIKGVHNPVLETTLSKLTQITLEEHERIGTIQTCVERPNKIVSRQDKRLDAINAVMLNKNAN</sequence>
<evidence type="ECO:0000259" key="7">
    <source>
        <dbReference type="PROSITE" id="PS50894"/>
    </source>
</evidence>
<comment type="domain">
    <text evidence="6">Histidine-containing phosphotransfer domain (HPt) contains an active histidine that mediates the phosphotransfer.</text>
</comment>
<organism evidence="8 9">
    <name type="scientific">Taxus chinensis</name>
    <name type="common">Chinese yew</name>
    <name type="synonym">Taxus wallichiana var. chinensis</name>
    <dbReference type="NCBI Taxonomy" id="29808"/>
    <lineage>
        <taxon>Eukaryota</taxon>
        <taxon>Viridiplantae</taxon>
        <taxon>Streptophyta</taxon>
        <taxon>Embryophyta</taxon>
        <taxon>Tracheophyta</taxon>
        <taxon>Spermatophyta</taxon>
        <taxon>Pinopsida</taxon>
        <taxon>Pinidae</taxon>
        <taxon>Conifers II</taxon>
        <taxon>Cupressales</taxon>
        <taxon>Taxaceae</taxon>
        <taxon>Taxus</taxon>
    </lineage>
</organism>
<evidence type="ECO:0000256" key="2">
    <source>
        <dbReference type="ARBA" id="ARBA00022864"/>
    </source>
</evidence>
<dbReference type="GO" id="GO:0009927">
    <property type="term" value="F:histidine phosphotransfer kinase activity"/>
    <property type="evidence" value="ECO:0007669"/>
    <property type="project" value="UniProtKB-UniRule"/>
</dbReference>